<keyword evidence="13" id="KW-1185">Reference proteome</keyword>
<keyword evidence="4" id="KW-0813">Transport</keyword>
<keyword evidence="6" id="KW-0997">Cell inner membrane</keyword>
<evidence type="ECO:0000256" key="3">
    <source>
        <dbReference type="ARBA" id="ARBA00021563"/>
    </source>
</evidence>
<keyword evidence="9 11" id="KW-0472">Membrane</keyword>
<comment type="similarity">
    <text evidence="2">Belongs to the GSP N family.</text>
</comment>
<evidence type="ECO:0000256" key="4">
    <source>
        <dbReference type="ARBA" id="ARBA00022448"/>
    </source>
</evidence>
<dbReference type="Proteomes" id="UP001058533">
    <property type="component" value="Chromosome"/>
</dbReference>
<evidence type="ECO:0000256" key="8">
    <source>
        <dbReference type="ARBA" id="ARBA00022927"/>
    </source>
</evidence>
<evidence type="ECO:0000256" key="6">
    <source>
        <dbReference type="ARBA" id="ARBA00022519"/>
    </source>
</evidence>
<evidence type="ECO:0000256" key="10">
    <source>
        <dbReference type="ARBA" id="ARBA00030772"/>
    </source>
</evidence>
<feature type="transmembrane region" description="Helical" evidence="11">
    <location>
        <begin position="35"/>
        <end position="60"/>
    </location>
</feature>
<sequence>MSPTIRRGWIAENEALPAGSSPLLQDTRIQARRRITLFAGIGIAAYVAAMVATMPASVFLKNKPWRTGVAGTVWNGEVGVAGGSVVAWEWAPLRSLTSLGFAVDWTAKGPDTDLGGQALLRGGGVRLDNVSGSADASLLAAVFPKLPFACQLTMQFELPRLRLGGDGQLVEGNATIDPGSCSARAKGAAVPGIASATPAMILTAEHIGTESRIRLAPIGQRRRTLIDATLSEDGGYKVQLTQDGAAMLPFTGLPAGVGIESEL</sequence>
<evidence type="ECO:0000256" key="5">
    <source>
        <dbReference type="ARBA" id="ARBA00022475"/>
    </source>
</evidence>
<gene>
    <name evidence="12" type="ORF">NMP03_06985</name>
</gene>
<dbReference type="InterPro" id="IPR022792">
    <property type="entry name" value="T2SS_protein-GspN"/>
</dbReference>
<organism evidence="12 13">
    <name type="scientific">Sphingomonas qomolangmaensis</name>
    <dbReference type="NCBI Taxonomy" id="2918765"/>
    <lineage>
        <taxon>Bacteria</taxon>
        <taxon>Pseudomonadati</taxon>
        <taxon>Pseudomonadota</taxon>
        <taxon>Alphaproteobacteria</taxon>
        <taxon>Sphingomonadales</taxon>
        <taxon>Sphingomonadaceae</taxon>
        <taxon>Sphingomonas</taxon>
    </lineage>
</organism>
<reference evidence="12" key="1">
    <citation type="submission" date="2022-07" db="EMBL/GenBank/DDBJ databases">
        <title>Sphingomonas sp. nov., a novel bacterium isolated from the north slope of the Mount Everest.</title>
        <authorList>
            <person name="Cui X."/>
            <person name="Liu Y."/>
        </authorList>
    </citation>
    <scope>NUCLEOTIDE SEQUENCE</scope>
    <source>
        <strain evidence="12">S5-59</strain>
    </source>
</reference>
<keyword evidence="11" id="KW-1133">Transmembrane helix</keyword>
<proteinExistence type="inferred from homology"/>
<evidence type="ECO:0000313" key="13">
    <source>
        <dbReference type="Proteomes" id="UP001058533"/>
    </source>
</evidence>
<evidence type="ECO:0000256" key="7">
    <source>
        <dbReference type="ARBA" id="ARBA00022692"/>
    </source>
</evidence>
<accession>A0ABY5LAD7</accession>
<evidence type="ECO:0000256" key="11">
    <source>
        <dbReference type="SAM" id="Phobius"/>
    </source>
</evidence>
<dbReference type="Pfam" id="PF01203">
    <property type="entry name" value="T2SSN"/>
    <property type="match status" value="1"/>
</dbReference>
<keyword evidence="7 11" id="KW-0812">Transmembrane</keyword>
<name>A0ABY5LAD7_9SPHN</name>
<evidence type="ECO:0000256" key="9">
    <source>
        <dbReference type="ARBA" id="ARBA00023136"/>
    </source>
</evidence>
<comment type="subcellular location">
    <subcellularLocation>
        <location evidence="1">Cell inner membrane</location>
    </subcellularLocation>
</comment>
<protein>
    <recommendedName>
        <fullName evidence="3">Type II secretion system protein N</fullName>
    </recommendedName>
    <alternativeName>
        <fullName evidence="10">General secretion pathway protein N</fullName>
    </alternativeName>
</protein>
<evidence type="ECO:0000313" key="12">
    <source>
        <dbReference type="EMBL" id="UUL83930.1"/>
    </source>
</evidence>
<evidence type="ECO:0000256" key="2">
    <source>
        <dbReference type="ARBA" id="ARBA00007208"/>
    </source>
</evidence>
<dbReference type="RefSeq" id="WP_256507765.1">
    <property type="nucleotide sequence ID" value="NZ_CP101740.1"/>
</dbReference>
<keyword evidence="5" id="KW-1003">Cell membrane</keyword>
<keyword evidence="8" id="KW-0653">Protein transport</keyword>
<evidence type="ECO:0000256" key="1">
    <source>
        <dbReference type="ARBA" id="ARBA00004533"/>
    </source>
</evidence>
<dbReference type="EMBL" id="CP101740">
    <property type="protein sequence ID" value="UUL83930.1"/>
    <property type="molecule type" value="Genomic_DNA"/>
</dbReference>